<evidence type="ECO:0000313" key="1">
    <source>
        <dbReference type="EMBL" id="QDT21653.1"/>
    </source>
</evidence>
<evidence type="ECO:0000313" key="2">
    <source>
        <dbReference type="Proteomes" id="UP000320421"/>
    </source>
</evidence>
<protein>
    <submittedName>
        <fullName evidence="1">Uncharacterized protein</fullName>
    </submittedName>
</protein>
<organism evidence="1 2">
    <name type="scientific">Gimesia chilikensis</name>
    <dbReference type="NCBI Taxonomy" id="2605989"/>
    <lineage>
        <taxon>Bacteria</taxon>
        <taxon>Pseudomonadati</taxon>
        <taxon>Planctomycetota</taxon>
        <taxon>Planctomycetia</taxon>
        <taxon>Planctomycetales</taxon>
        <taxon>Planctomycetaceae</taxon>
        <taxon>Gimesia</taxon>
    </lineage>
</organism>
<reference evidence="1 2" key="1">
    <citation type="submission" date="2019-02" db="EMBL/GenBank/DDBJ databases">
        <title>Deep-cultivation of Planctomycetes and their phenomic and genomic characterization uncovers novel biology.</title>
        <authorList>
            <person name="Wiegand S."/>
            <person name="Jogler M."/>
            <person name="Boedeker C."/>
            <person name="Pinto D."/>
            <person name="Vollmers J."/>
            <person name="Rivas-Marin E."/>
            <person name="Kohn T."/>
            <person name="Peeters S.H."/>
            <person name="Heuer A."/>
            <person name="Rast P."/>
            <person name="Oberbeckmann S."/>
            <person name="Bunk B."/>
            <person name="Jeske O."/>
            <person name="Meyerdierks A."/>
            <person name="Storesund J.E."/>
            <person name="Kallscheuer N."/>
            <person name="Luecker S."/>
            <person name="Lage O.M."/>
            <person name="Pohl T."/>
            <person name="Merkel B.J."/>
            <person name="Hornburger P."/>
            <person name="Mueller R.-W."/>
            <person name="Bruemmer F."/>
            <person name="Labrenz M."/>
            <person name="Spormann A.M."/>
            <person name="Op den Camp H."/>
            <person name="Overmann J."/>
            <person name="Amann R."/>
            <person name="Jetten M.S.M."/>
            <person name="Mascher T."/>
            <person name="Medema M.H."/>
            <person name="Devos D.P."/>
            <person name="Kaster A.-K."/>
            <person name="Ovreas L."/>
            <person name="Rohde M."/>
            <person name="Galperin M.Y."/>
            <person name="Jogler C."/>
        </authorList>
    </citation>
    <scope>NUCLEOTIDE SEQUENCE [LARGE SCALE GENOMIC DNA]</scope>
    <source>
        <strain evidence="1 2">HG66A1</strain>
    </source>
</reference>
<dbReference type="EMBL" id="CP036266">
    <property type="protein sequence ID" value="QDT21653.1"/>
    <property type="molecule type" value="Genomic_DNA"/>
</dbReference>
<sequence length="59" mass="6935">MAPGYWTDYSLCPFLFRNMRKKRDLRQIVFLHSPFPPNKIRVCKIVHTVKIACGTSKKP</sequence>
<keyword evidence="2" id="KW-1185">Reference proteome</keyword>
<dbReference type="AlphaFoldDB" id="A0A517PQJ3"/>
<proteinExistence type="predicted"/>
<dbReference type="Proteomes" id="UP000320421">
    <property type="component" value="Chromosome"/>
</dbReference>
<accession>A0A517PQJ3</accession>
<name>A0A517PQJ3_9PLAN</name>
<gene>
    <name evidence="1" type="ORF">HG66A1_34560</name>
</gene>